<reference evidence="4" key="1">
    <citation type="submission" date="2016-06" db="UniProtKB">
        <authorList>
            <consortium name="WormBaseParasite"/>
        </authorList>
    </citation>
    <scope>IDENTIFICATION</scope>
</reference>
<feature type="region of interest" description="Disordered" evidence="1">
    <location>
        <begin position="151"/>
        <end position="180"/>
    </location>
</feature>
<dbReference type="EMBL" id="UZAM01000569">
    <property type="protein sequence ID" value="VDO81819.1"/>
    <property type="molecule type" value="Genomic_DNA"/>
</dbReference>
<dbReference type="Proteomes" id="UP000270296">
    <property type="component" value="Unassembled WGS sequence"/>
</dbReference>
<feature type="compositionally biased region" description="Low complexity" evidence="1">
    <location>
        <begin position="70"/>
        <end position="83"/>
    </location>
</feature>
<evidence type="ECO:0000256" key="1">
    <source>
        <dbReference type="SAM" id="MobiDB-lite"/>
    </source>
</evidence>
<feature type="region of interest" description="Disordered" evidence="1">
    <location>
        <begin position="65"/>
        <end position="122"/>
    </location>
</feature>
<dbReference type="AlphaFoldDB" id="A0A183I9I5"/>
<sequence>MVTKVTDNSESVEFDKFGKYLSDVTRMLDDFKIKVDNVLKEERNVINSLLNCAAMLRVSTSVFKADPKGSDPSASNPSSKVSSTKLNNRCPLTGLGYLAEDSSDDDDNDSIDEELGSDTGAQLEPQSQMQYMSSPSRYVSHDLAAMLIDVDWSTDDEQEPGPSRVTDQQVIDWSLRRDRR</sequence>
<proteinExistence type="predicted"/>
<accession>A0A183I9I5</accession>
<reference evidence="2 3" key="2">
    <citation type="submission" date="2018-11" db="EMBL/GenBank/DDBJ databases">
        <authorList>
            <consortium name="Pathogen Informatics"/>
        </authorList>
    </citation>
    <scope>NUCLEOTIDE SEQUENCE [LARGE SCALE GENOMIC DNA]</scope>
</reference>
<evidence type="ECO:0000313" key="4">
    <source>
        <dbReference type="WBParaSite" id="SBAD_0000029601-mRNA-1"/>
    </source>
</evidence>
<evidence type="ECO:0000313" key="3">
    <source>
        <dbReference type="Proteomes" id="UP000270296"/>
    </source>
</evidence>
<dbReference type="WBParaSite" id="SBAD_0000029601-mRNA-1">
    <property type="protein sequence ID" value="SBAD_0000029601-mRNA-1"/>
    <property type="gene ID" value="SBAD_0000029601"/>
</dbReference>
<protein>
    <submittedName>
        <fullName evidence="4">WASH-7_N domain-containing protein</fullName>
    </submittedName>
</protein>
<organism evidence="4">
    <name type="scientific">Soboliphyme baturini</name>
    <dbReference type="NCBI Taxonomy" id="241478"/>
    <lineage>
        <taxon>Eukaryota</taxon>
        <taxon>Metazoa</taxon>
        <taxon>Ecdysozoa</taxon>
        <taxon>Nematoda</taxon>
        <taxon>Enoplea</taxon>
        <taxon>Dorylaimia</taxon>
        <taxon>Dioctophymatida</taxon>
        <taxon>Dioctophymatoidea</taxon>
        <taxon>Soboliphymatidae</taxon>
        <taxon>Soboliphyme</taxon>
    </lineage>
</organism>
<gene>
    <name evidence="2" type="ORF">SBAD_LOCUS279</name>
</gene>
<feature type="compositionally biased region" description="Acidic residues" evidence="1">
    <location>
        <begin position="101"/>
        <end position="116"/>
    </location>
</feature>
<name>A0A183I9I5_9BILA</name>
<evidence type="ECO:0000313" key="2">
    <source>
        <dbReference type="EMBL" id="VDO81819.1"/>
    </source>
</evidence>
<keyword evidence="3" id="KW-1185">Reference proteome</keyword>